<protein>
    <submittedName>
        <fullName evidence="1">Uncharacterized protein</fullName>
    </submittedName>
</protein>
<name>A0A2M7RCI0_9BACT</name>
<proteinExistence type="predicted"/>
<dbReference type="EMBL" id="PFMC01000074">
    <property type="protein sequence ID" value="PIY94056.1"/>
    <property type="molecule type" value="Genomic_DNA"/>
</dbReference>
<comment type="caution">
    <text evidence="1">The sequence shown here is derived from an EMBL/GenBank/DDBJ whole genome shotgun (WGS) entry which is preliminary data.</text>
</comment>
<evidence type="ECO:0000313" key="2">
    <source>
        <dbReference type="Proteomes" id="UP000228689"/>
    </source>
</evidence>
<organism evidence="1 2">
    <name type="scientific">Candidatus Komeilibacteria bacterium CG_4_10_14_0_8_um_filter_37_78</name>
    <dbReference type="NCBI Taxonomy" id="1974471"/>
    <lineage>
        <taxon>Bacteria</taxon>
        <taxon>Candidatus Komeiliibacteriota</taxon>
    </lineage>
</organism>
<gene>
    <name evidence="1" type="ORF">COY67_03150</name>
</gene>
<accession>A0A2M7RCI0</accession>
<dbReference type="AlphaFoldDB" id="A0A2M7RCI0"/>
<evidence type="ECO:0000313" key="1">
    <source>
        <dbReference type="EMBL" id="PIY94056.1"/>
    </source>
</evidence>
<dbReference type="Proteomes" id="UP000228689">
    <property type="component" value="Unassembled WGS sequence"/>
</dbReference>
<reference evidence="2" key="1">
    <citation type="submission" date="2017-09" db="EMBL/GenBank/DDBJ databases">
        <title>Depth-based differentiation of microbial function through sediment-hosted aquifers and enrichment of novel symbionts in the deep terrestrial subsurface.</title>
        <authorList>
            <person name="Probst A.J."/>
            <person name="Ladd B."/>
            <person name="Jarett J.K."/>
            <person name="Geller-Mcgrath D.E."/>
            <person name="Sieber C.M.K."/>
            <person name="Emerson J.B."/>
            <person name="Anantharaman K."/>
            <person name="Thomas B.C."/>
            <person name="Malmstrom R."/>
            <person name="Stieglmeier M."/>
            <person name="Klingl A."/>
            <person name="Woyke T."/>
            <person name="Ryan C.M."/>
            <person name="Banfield J.F."/>
        </authorList>
    </citation>
    <scope>NUCLEOTIDE SEQUENCE [LARGE SCALE GENOMIC DNA]</scope>
</reference>
<sequence length="288" mass="32934">MKSTLITWKDKWNYKLQISNPENRGITRRLQKLIKNPTQDIYGVQDLKKTEKEIVLINLLLDEYNKVLKWLNCKSLNIPIANIHIISEYEYNRKIRIRNGNKNSAGNYSYGHCYLTRGDKKFLNISAHELAHITGLITIDSVITKTILHASLRIGISRRVGNYCWQYNGLNEALTEVIGQEIVSRALKTRRVPSIYLTDEINVTAYPAHVCILKHLIKRAISPSCSLESIKKALVRSYITGNDKYLKCIIPNERVAIAMKLMGTDSYAALATAHILGNRKLITRIEKI</sequence>